<dbReference type="EMBL" id="JACWMW010000002">
    <property type="protein sequence ID" value="MBD1386054.1"/>
    <property type="molecule type" value="Genomic_DNA"/>
</dbReference>
<proteinExistence type="predicted"/>
<evidence type="ECO:0000313" key="2">
    <source>
        <dbReference type="Proteomes" id="UP000618754"/>
    </source>
</evidence>
<reference evidence="1 2" key="1">
    <citation type="submission" date="2020-09" db="EMBL/GenBank/DDBJ databases">
        <title>Novel species of Mucilaginibacter isolated from a glacier on the Tibetan Plateau.</title>
        <authorList>
            <person name="Liu Q."/>
            <person name="Xin Y.-H."/>
        </authorList>
    </citation>
    <scope>NUCLEOTIDE SEQUENCE [LARGE SCALE GENOMIC DNA]</scope>
    <source>
        <strain evidence="1 2">CGMCC 1.13878</strain>
    </source>
</reference>
<dbReference type="Proteomes" id="UP000618754">
    <property type="component" value="Unassembled WGS sequence"/>
</dbReference>
<accession>A0ABR7X646</accession>
<keyword evidence="2" id="KW-1185">Reference proteome</keyword>
<comment type="caution">
    <text evidence="1">The sequence shown here is derived from an EMBL/GenBank/DDBJ whole genome shotgun (WGS) entry which is preliminary data.</text>
</comment>
<name>A0ABR7X646_9SPHI</name>
<protein>
    <submittedName>
        <fullName evidence="1">Uncharacterized protein</fullName>
    </submittedName>
</protein>
<sequence length="54" mass="6197">MSGKRGRLAIAAQQLFFKLFKLYLHAAQIKLNNNGYNQAAFIIRFGIDTLINKR</sequence>
<organism evidence="1 2">
    <name type="scientific">Mucilaginibacter rigui</name>
    <dbReference type="NCBI Taxonomy" id="534635"/>
    <lineage>
        <taxon>Bacteria</taxon>
        <taxon>Pseudomonadati</taxon>
        <taxon>Bacteroidota</taxon>
        <taxon>Sphingobacteriia</taxon>
        <taxon>Sphingobacteriales</taxon>
        <taxon>Sphingobacteriaceae</taxon>
        <taxon>Mucilaginibacter</taxon>
    </lineage>
</organism>
<gene>
    <name evidence="1" type="ORF">IDJ75_12245</name>
</gene>
<evidence type="ECO:0000313" key="1">
    <source>
        <dbReference type="EMBL" id="MBD1386054.1"/>
    </source>
</evidence>